<dbReference type="GO" id="GO:0006511">
    <property type="term" value="P:ubiquitin-dependent protein catabolic process"/>
    <property type="evidence" value="ECO:0007669"/>
    <property type="project" value="UniProtKB-UniRule"/>
</dbReference>
<dbReference type="KEGG" id="pco:PHACADRAFT_257811"/>
<evidence type="ECO:0000256" key="8">
    <source>
        <dbReference type="PIRSR" id="PIRSR038120-1"/>
    </source>
</evidence>
<dbReference type="RefSeq" id="XP_007396866.1">
    <property type="nucleotide sequence ID" value="XM_007396804.1"/>
</dbReference>
<comment type="similarity">
    <text evidence="2 7 10 11">Belongs to the peptidase C12 family.</text>
</comment>
<dbReference type="GeneID" id="18916952"/>
<dbReference type="AlphaFoldDB" id="K5W4U0"/>
<dbReference type="PANTHER" id="PTHR10589:SF16">
    <property type="entry name" value="UBIQUITIN CARBOXYL-TERMINAL HYDROLASE ISOZYME L5"/>
    <property type="match status" value="1"/>
</dbReference>
<dbReference type="STRING" id="650164.K5W4U0"/>
<dbReference type="Gene3D" id="3.40.532.10">
    <property type="entry name" value="Peptidase C12, ubiquitin carboxyl-terminal hydrolase"/>
    <property type="match status" value="1"/>
</dbReference>
<dbReference type="GO" id="GO:0016579">
    <property type="term" value="P:protein deubiquitination"/>
    <property type="evidence" value="ECO:0007669"/>
    <property type="project" value="InterPro"/>
</dbReference>
<evidence type="ECO:0000259" key="13">
    <source>
        <dbReference type="PROSITE" id="PS52048"/>
    </source>
</evidence>
<gene>
    <name evidence="14" type="ORF">PHACADRAFT_257811</name>
</gene>
<evidence type="ECO:0000256" key="10">
    <source>
        <dbReference type="PROSITE-ProRule" id="PRU01393"/>
    </source>
</evidence>
<proteinExistence type="inferred from homology"/>
<feature type="region of interest" description="Disordered" evidence="12">
    <location>
        <begin position="298"/>
        <end position="317"/>
    </location>
</feature>
<dbReference type="SUPFAM" id="SSF54001">
    <property type="entry name" value="Cysteine proteinases"/>
    <property type="match status" value="1"/>
</dbReference>
<feature type="active site" description="Proton donor" evidence="8 10">
    <location>
        <position position="162"/>
    </location>
</feature>
<dbReference type="PANTHER" id="PTHR10589">
    <property type="entry name" value="UBIQUITIN CARBOXYL-TERMINAL HYDROLASE"/>
    <property type="match status" value="1"/>
</dbReference>
<dbReference type="HOGENOM" id="CLU_018316_0_1_1"/>
<evidence type="ECO:0000256" key="3">
    <source>
        <dbReference type="ARBA" id="ARBA00022670"/>
    </source>
</evidence>
<evidence type="ECO:0000256" key="12">
    <source>
        <dbReference type="SAM" id="MobiDB-lite"/>
    </source>
</evidence>
<evidence type="ECO:0000313" key="14">
    <source>
        <dbReference type="EMBL" id="EKM54165.1"/>
    </source>
</evidence>
<feature type="site" description="Transition state stabilizer" evidence="10">
    <location>
        <position position="81"/>
    </location>
</feature>
<keyword evidence="5 7" id="KW-0378">Hydrolase</keyword>
<dbReference type="EMBL" id="JH930473">
    <property type="protein sequence ID" value="EKM54165.1"/>
    <property type="molecule type" value="Genomic_DNA"/>
</dbReference>
<accession>K5W4U0</accession>
<evidence type="ECO:0000256" key="5">
    <source>
        <dbReference type="ARBA" id="ARBA00022801"/>
    </source>
</evidence>
<evidence type="ECO:0000313" key="15">
    <source>
        <dbReference type="Proteomes" id="UP000008370"/>
    </source>
</evidence>
<evidence type="ECO:0000256" key="11">
    <source>
        <dbReference type="RuleBase" id="RU361215"/>
    </source>
</evidence>
<feature type="active site" description="Nucleophile" evidence="8 10">
    <location>
        <position position="87"/>
    </location>
</feature>
<dbReference type="PRINTS" id="PR00707">
    <property type="entry name" value="UBCTHYDRLASE"/>
</dbReference>
<organism evidence="14 15">
    <name type="scientific">Phanerochaete carnosa (strain HHB-10118-sp)</name>
    <name type="common">White-rot fungus</name>
    <name type="synonym">Peniophora carnosa</name>
    <dbReference type="NCBI Taxonomy" id="650164"/>
    <lineage>
        <taxon>Eukaryota</taxon>
        <taxon>Fungi</taxon>
        <taxon>Dikarya</taxon>
        <taxon>Basidiomycota</taxon>
        <taxon>Agaricomycotina</taxon>
        <taxon>Agaricomycetes</taxon>
        <taxon>Polyporales</taxon>
        <taxon>Phanerochaetaceae</taxon>
        <taxon>Phanerochaete</taxon>
    </lineage>
</organism>
<dbReference type="PIRSF" id="PIRSF038120">
    <property type="entry name" value="Ubiquitinyl_hydrolase_UCH37"/>
    <property type="match status" value="1"/>
</dbReference>
<dbReference type="Proteomes" id="UP000008370">
    <property type="component" value="Unassembled WGS sequence"/>
</dbReference>
<feature type="domain" description="UCH catalytic" evidence="13">
    <location>
        <begin position="8"/>
        <end position="225"/>
    </location>
</feature>
<dbReference type="InterPro" id="IPR038765">
    <property type="entry name" value="Papain-like_cys_pep_sf"/>
</dbReference>
<dbReference type="PROSITE" id="PS52048">
    <property type="entry name" value="UCH_DOMAIN"/>
    <property type="match status" value="1"/>
</dbReference>
<keyword evidence="4 7" id="KW-0833">Ubl conjugation pathway</keyword>
<dbReference type="InParanoid" id="K5W4U0"/>
<evidence type="ECO:0000256" key="1">
    <source>
        <dbReference type="ARBA" id="ARBA00000707"/>
    </source>
</evidence>
<evidence type="ECO:0000256" key="7">
    <source>
        <dbReference type="PIRNR" id="PIRNR038120"/>
    </source>
</evidence>
<comment type="catalytic activity">
    <reaction evidence="1 7 10 11">
        <text>Thiol-dependent hydrolysis of ester, thioester, amide, peptide and isopeptide bonds formed by the C-terminal Gly of ubiquitin (a 76-residue protein attached to proteins as an intracellular targeting signal).</text>
        <dbReference type="EC" id="3.4.19.12"/>
    </reaction>
</comment>
<protein>
    <recommendedName>
        <fullName evidence="7 11">Ubiquitin carboxyl-terminal hydrolase</fullName>
        <ecNumber evidence="7 11">3.4.19.12</ecNumber>
    </recommendedName>
</protein>
<evidence type="ECO:0000256" key="9">
    <source>
        <dbReference type="PIRSR" id="PIRSR038120-2"/>
    </source>
</evidence>
<reference evidence="14 15" key="1">
    <citation type="journal article" date="2012" name="BMC Genomics">
        <title>Comparative genomics of the white-rot fungi, Phanerochaete carnosa and P. chrysosporium, to elucidate the genetic basis of the distinct wood types they colonize.</title>
        <authorList>
            <person name="Suzuki H."/>
            <person name="MacDonald J."/>
            <person name="Syed K."/>
            <person name="Salamov A."/>
            <person name="Hori C."/>
            <person name="Aerts A."/>
            <person name="Henrissat B."/>
            <person name="Wiebenga A."/>
            <person name="vanKuyk P.A."/>
            <person name="Barry K."/>
            <person name="Lindquist E."/>
            <person name="LaButti K."/>
            <person name="Lapidus A."/>
            <person name="Lucas S."/>
            <person name="Coutinho P."/>
            <person name="Gong Y."/>
            <person name="Samejima M."/>
            <person name="Mahadevan R."/>
            <person name="Abou-Zaid M."/>
            <person name="de Vries R.P."/>
            <person name="Igarashi K."/>
            <person name="Yadav J.S."/>
            <person name="Grigoriev I.V."/>
            <person name="Master E.R."/>
        </authorList>
    </citation>
    <scope>NUCLEOTIDE SEQUENCE [LARGE SCALE GENOMIC DNA]</scope>
    <source>
        <strain evidence="14 15">HHB-10118-sp</strain>
    </source>
</reference>
<evidence type="ECO:0000256" key="4">
    <source>
        <dbReference type="ARBA" id="ARBA00022786"/>
    </source>
</evidence>
<dbReference type="Pfam" id="PF01088">
    <property type="entry name" value="Peptidase_C12"/>
    <property type="match status" value="1"/>
</dbReference>
<dbReference type="InterPro" id="IPR036959">
    <property type="entry name" value="Peptidase_C12_UCH_sf"/>
</dbReference>
<name>K5W4U0_PHACS</name>
<dbReference type="PROSITE" id="PS52049">
    <property type="entry name" value="ULD"/>
    <property type="match status" value="1"/>
</dbReference>
<evidence type="ECO:0000256" key="6">
    <source>
        <dbReference type="ARBA" id="ARBA00022807"/>
    </source>
</evidence>
<dbReference type="GO" id="GO:0005737">
    <property type="term" value="C:cytoplasm"/>
    <property type="evidence" value="ECO:0007669"/>
    <property type="project" value="TreeGrafter"/>
</dbReference>
<dbReference type="Pfam" id="PF18031">
    <property type="entry name" value="UCH_C"/>
    <property type="match status" value="1"/>
</dbReference>
<dbReference type="Gene3D" id="1.20.58.860">
    <property type="match status" value="1"/>
</dbReference>
<keyword evidence="6 7" id="KW-0788">Thiol protease</keyword>
<feature type="site" description="Important for enzyme activity" evidence="9 10">
    <location>
        <position position="177"/>
    </location>
</feature>
<dbReference type="InterPro" id="IPR001578">
    <property type="entry name" value="Peptidase_C12_UCH"/>
</dbReference>
<dbReference type="EC" id="3.4.19.12" evidence="7 11"/>
<sequence>MAEDFSAGWQLTESDPGVFSELLKRLGVPLVVDDLYSLDAESLAEHQPVRAFIFLFQWVQTHPDSMTGEYDRDFPGFFAHQVVNNACATLAVLNAIGNMPALEMGPQLKEMMEFSAGMDPQTTGMVITSSDWLREAHNALSPPSAISLDDPSMKKTAEEAYHFVVYMPHMGSIYELDGLNEHPIRHGSYDESGEGWTAKAREIIQQRIATYPPGQLQFNLLAVHDDPIPILQKQLSEAQAASNAVLAGQIAARLERENHKRQQWAFENSLRRHNHIGFIHALLTALAKAGKLDEAKENAKKALAERRAKRGDSMDED</sequence>
<evidence type="ECO:0000256" key="2">
    <source>
        <dbReference type="ARBA" id="ARBA00009326"/>
    </source>
</evidence>
<keyword evidence="15" id="KW-1185">Reference proteome</keyword>
<dbReference type="InterPro" id="IPR017390">
    <property type="entry name" value="Ubiquitinyl_hydrolase_UCH37"/>
</dbReference>
<keyword evidence="3 7" id="KW-0645">Protease</keyword>
<dbReference type="InterPro" id="IPR041507">
    <property type="entry name" value="UCH_C"/>
</dbReference>
<dbReference type="FunCoup" id="K5W4U0">
    <property type="interactions" value="721"/>
</dbReference>
<dbReference type="OrthoDB" id="1924260at2759"/>
<dbReference type="GO" id="GO:0004843">
    <property type="term" value="F:cysteine-type deubiquitinase activity"/>
    <property type="evidence" value="ECO:0007669"/>
    <property type="project" value="UniProtKB-UniRule"/>
</dbReference>